<dbReference type="CTD" id="9952948"/>
<evidence type="ECO:0000313" key="1">
    <source>
        <dbReference type="EMBL" id="EFO13073.1"/>
    </source>
</evidence>
<organism evidence="1">
    <name type="scientific">Loa loa</name>
    <name type="common">Eye worm</name>
    <name type="synonym">Filaria loa</name>
    <dbReference type="NCBI Taxonomy" id="7209"/>
    <lineage>
        <taxon>Eukaryota</taxon>
        <taxon>Metazoa</taxon>
        <taxon>Ecdysozoa</taxon>
        <taxon>Nematoda</taxon>
        <taxon>Chromadorea</taxon>
        <taxon>Rhabditida</taxon>
        <taxon>Spirurina</taxon>
        <taxon>Spiruromorpha</taxon>
        <taxon>Filarioidea</taxon>
        <taxon>Onchocercidae</taxon>
        <taxon>Loa</taxon>
    </lineage>
</organism>
<gene>
    <name evidence="1" type="ORF">LOAG_15458</name>
</gene>
<dbReference type="RefSeq" id="XP_003150996.1">
    <property type="nucleotide sequence ID" value="XM_003150948.1"/>
</dbReference>
<dbReference type="InParanoid" id="A0A1S0TG38"/>
<sequence length="62" mass="7462">MQQRYEARSLLIEEKIKRLKLFSIKKRRSKIRGNSRWGYKYSKTELSHLAPQGKRIASDERP</sequence>
<dbReference type="KEGG" id="loa:LOAG_15458"/>
<proteinExistence type="predicted"/>
<reference evidence="1" key="1">
    <citation type="submission" date="2012-04" db="EMBL/GenBank/DDBJ databases">
        <title>The Genome Sequence of Loa loa.</title>
        <authorList>
            <consortium name="The Broad Institute Genome Sequencing Platform"/>
            <consortium name="Broad Institute Genome Sequencing Center for Infectious Disease"/>
            <person name="Nutman T.B."/>
            <person name="Fink D.L."/>
            <person name="Russ C."/>
            <person name="Young S."/>
            <person name="Zeng Q."/>
            <person name="Gargeya S."/>
            <person name="Alvarado L."/>
            <person name="Berlin A."/>
            <person name="Chapman S.B."/>
            <person name="Chen Z."/>
            <person name="Freedman E."/>
            <person name="Gellesch M."/>
            <person name="Goldberg J."/>
            <person name="Griggs A."/>
            <person name="Gujja S."/>
            <person name="Heilman E.R."/>
            <person name="Heiman D."/>
            <person name="Howarth C."/>
            <person name="Mehta T."/>
            <person name="Neiman D."/>
            <person name="Pearson M."/>
            <person name="Roberts A."/>
            <person name="Saif S."/>
            <person name="Shea T."/>
            <person name="Shenoy N."/>
            <person name="Sisk P."/>
            <person name="Stolte C."/>
            <person name="Sykes S."/>
            <person name="White J."/>
            <person name="Yandava C."/>
            <person name="Haas B."/>
            <person name="Henn M.R."/>
            <person name="Nusbaum C."/>
            <person name="Birren B."/>
        </authorList>
    </citation>
    <scope>NUCLEOTIDE SEQUENCE [LARGE SCALE GENOMIC DNA]</scope>
</reference>
<accession>A0A1S0TG38</accession>
<dbReference type="EMBL" id="JH714069">
    <property type="protein sequence ID" value="EFO13073.1"/>
    <property type="molecule type" value="Genomic_DNA"/>
</dbReference>
<protein>
    <submittedName>
        <fullName evidence="1">Uncharacterized protein</fullName>
    </submittedName>
</protein>
<name>A0A1S0TG38_LOALO</name>
<dbReference type="AlphaFoldDB" id="A0A1S0TG38"/>
<dbReference type="GeneID" id="9952948"/>